<dbReference type="AlphaFoldDB" id="A0A0A8YKE8"/>
<evidence type="ECO:0000313" key="1">
    <source>
        <dbReference type="EMBL" id="JAD26606.1"/>
    </source>
</evidence>
<name>A0A0A8YKE8_ARUDO</name>
<protein>
    <submittedName>
        <fullName evidence="1">Uncharacterized protein</fullName>
    </submittedName>
</protein>
<sequence>MVHHESELGSTIHMSYSMVLTTHKSIWHNT</sequence>
<accession>A0A0A8YKE8</accession>
<reference evidence="1" key="2">
    <citation type="journal article" date="2015" name="Data Brief">
        <title>Shoot transcriptome of the giant reed, Arundo donax.</title>
        <authorList>
            <person name="Barrero R.A."/>
            <person name="Guerrero F.D."/>
            <person name="Moolhuijzen P."/>
            <person name="Goolsby J.A."/>
            <person name="Tidwell J."/>
            <person name="Bellgard S.E."/>
            <person name="Bellgard M.I."/>
        </authorList>
    </citation>
    <scope>NUCLEOTIDE SEQUENCE</scope>
    <source>
        <tissue evidence="1">Shoot tissue taken approximately 20 cm above the soil surface</tissue>
    </source>
</reference>
<dbReference type="EMBL" id="GBRH01271289">
    <property type="protein sequence ID" value="JAD26606.1"/>
    <property type="molecule type" value="Transcribed_RNA"/>
</dbReference>
<proteinExistence type="predicted"/>
<reference evidence="1" key="1">
    <citation type="submission" date="2014-09" db="EMBL/GenBank/DDBJ databases">
        <authorList>
            <person name="Magalhaes I.L.F."/>
            <person name="Oliveira U."/>
            <person name="Santos F.R."/>
            <person name="Vidigal T.H.D.A."/>
            <person name="Brescovit A.D."/>
            <person name="Santos A.J."/>
        </authorList>
    </citation>
    <scope>NUCLEOTIDE SEQUENCE</scope>
    <source>
        <tissue evidence="1">Shoot tissue taken approximately 20 cm above the soil surface</tissue>
    </source>
</reference>
<organism evidence="1">
    <name type="scientific">Arundo donax</name>
    <name type="common">Giant reed</name>
    <name type="synonym">Donax arundinaceus</name>
    <dbReference type="NCBI Taxonomy" id="35708"/>
    <lineage>
        <taxon>Eukaryota</taxon>
        <taxon>Viridiplantae</taxon>
        <taxon>Streptophyta</taxon>
        <taxon>Embryophyta</taxon>
        <taxon>Tracheophyta</taxon>
        <taxon>Spermatophyta</taxon>
        <taxon>Magnoliopsida</taxon>
        <taxon>Liliopsida</taxon>
        <taxon>Poales</taxon>
        <taxon>Poaceae</taxon>
        <taxon>PACMAD clade</taxon>
        <taxon>Arundinoideae</taxon>
        <taxon>Arundineae</taxon>
        <taxon>Arundo</taxon>
    </lineage>
</organism>